<feature type="domain" description="Cytochrome c7-like" evidence="1">
    <location>
        <begin position="49"/>
        <end position="110"/>
    </location>
</feature>
<sequence>MDNRLPTSIASLLISCILFFPATNALAEYGDIILNNTADAMRDAEVDDVVFPHWFHRIRFRCSVCHENIFDMKAGANDITMAVITEQQAKCGVCHNGLIAWEPLECERCHALESGWARGPIQQSSKESEAKDLLLGKVGTVAKPYSKFMTIASGWHPLALAKSGLPLDKYGLVDWAKAVREKIVKPLWNLDPEASESNFKTRDTKVLFISKGDSMPDVLFPHDIHSFWLQCKVCHETKGGAIFADKAGANNITMMDMSKGKWCSRCHDKVAFPISDCVRCHNSPKGAPIDDTTVVRPKPVITIQTAPQPIEKDNNAFDFD</sequence>
<protein>
    <recommendedName>
        <fullName evidence="1">Cytochrome c7-like domain-containing protein</fullName>
    </recommendedName>
</protein>
<dbReference type="PANTHER" id="PTHR39425">
    <property type="entry name" value="LIPOPROTEIN CYTOCHROME C"/>
    <property type="match status" value="1"/>
</dbReference>
<dbReference type="InterPro" id="IPR029467">
    <property type="entry name" value="Cyt_c7-like"/>
</dbReference>
<gene>
    <name evidence="2" type="ORF">MNBD_GAMMA26-1979</name>
</gene>
<dbReference type="InterPro" id="IPR026352">
    <property type="entry name" value="Nanowire_3heme"/>
</dbReference>
<proteinExistence type="predicted"/>
<evidence type="ECO:0000313" key="2">
    <source>
        <dbReference type="EMBL" id="VAX06939.1"/>
    </source>
</evidence>
<dbReference type="InterPro" id="IPR036280">
    <property type="entry name" value="Multihaem_cyt_sf"/>
</dbReference>
<dbReference type="NCBIfam" id="TIGR04257">
    <property type="entry name" value="nanowire_3heme"/>
    <property type="match status" value="2"/>
</dbReference>
<evidence type="ECO:0000259" key="1">
    <source>
        <dbReference type="Pfam" id="PF14522"/>
    </source>
</evidence>
<feature type="domain" description="Cytochrome c7-like" evidence="1">
    <location>
        <begin position="218"/>
        <end position="282"/>
    </location>
</feature>
<dbReference type="PROSITE" id="PS51257">
    <property type="entry name" value="PROKAR_LIPOPROTEIN"/>
    <property type="match status" value="1"/>
</dbReference>
<dbReference type="PANTHER" id="PTHR39425:SF1">
    <property type="entry name" value="CYTOCHROME C7-LIKE DOMAIN-CONTAINING PROTEIN"/>
    <property type="match status" value="1"/>
</dbReference>
<dbReference type="EMBL" id="UOFX01000020">
    <property type="protein sequence ID" value="VAX06939.1"/>
    <property type="molecule type" value="Genomic_DNA"/>
</dbReference>
<name>A0A3B1AM03_9ZZZZ</name>
<dbReference type="AlphaFoldDB" id="A0A3B1AM03"/>
<dbReference type="SUPFAM" id="SSF48695">
    <property type="entry name" value="Multiheme cytochromes"/>
    <property type="match status" value="1"/>
</dbReference>
<reference evidence="2" key="1">
    <citation type="submission" date="2018-06" db="EMBL/GenBank/DDBJ databases">
        <authorList>
            <person name="Zhirakovskaya E."/>
        </authorList>
    </citation>
    <scope>NUCLEOTIDE SEQUENCE</scope>
</reference>
<accession>A0A3B1AM03</accession>
<organism evidence="2">
    <name type="scientific">hydrothermal vent metagenome</name>
    <dbReference type="NCBI Taxonomy" id="652676"/>
    <lineage>
        <taxon>unclassified sequences</taxon>
        <taxon>metagenomes</taxon>
        <taxon>ecological metagenomes</taxon>
    </lineage>
</organism>
<dbReference type="Gene3D" id="3.90.10.10">
    <property type="entry name" value="Cytochrome C3"/>
    <property type="match status" value="2"/>
</dbReference>
<dbReference type="Pfam" id="PF14522">
    <property type="entry name" value="Cytochrome_C7"/>
    <property type="match status" value="2"/>
</dbReference>